<feature type="binding site" evidence="6">
    <location>
        <begin position="292"/>
        <end position="293"/>
    </location>
    <ligand>
        <name>substrate</name>
    </ligand>
</feature>
<dbReference type="PANTHER" id="PTHR11728">
    <property type="entry name" value="GLYCEROL-3-PHOSPHATE DEHYDROGENASE"/>
    <property type="match status" value="1"/>
</dbReference>
<dbReference type="Proteomes" id="UP000398389">
    <property type="component" value="Unassembled WGS sequence"/>
</dbReference>
<dbReference type="InterPro" id="IPR036291">
    <property type="entry name" value="NAD(P)-bd_dom_sf"/>
</dbReference>
<dbReference type="GO" id="GO:0005975">
    <property type="term" value="P:carbohydrate metabolic process"/>
    <property type="evidence" value="ECO:0007669"/>
    <property type="project" value="InterPro"/>
</dbReference>
<dbReference type="AlphaFoldDB" id="A0A5E8BYM4"/>
<dbReference type="Gene3D" id="1.10.1040.10">
    <property type="entry name" value="N-(1-d-carboxylethyl)-l-norvaline Dehydrogenase, domain 2"/>
    <property type="match status" value="1"/>
</dbReference>
<dbReference type="GO" id="GO:0046168">
    <property type="term" value="P:glycerol-3-phosphate catabolic process"/>
    <property type="evidence" value="ECO:0007669"/>
    <property type="project" value="UniProtKB-UniRule"/>
</dbReference>
<evidence type="ECO:0000256" key="5">
    <source>
        <dbReference type="PIRSR" id="PIRSR000114-1"/>
    </source>
</evidence>
<proteinExistence type="inferred from homology"/>
<feature type="binding site" evidence="6">
    <location>
        <position position="130"/>
    </location>
    <ligand>
        <name>substrate</name>
    </ligand>
</feature>
<evidence type="ECO:0000256" key="3">
    <source>
        <dbReference type="ARBA" id="ARBA00023027"/>
    </source>
</evidence>
<evidence type="ECO:0000256" key="8">
    <source>
        <dbReference type="RuleBase" id="RU000437"/>
    </source>
</evidence>
<feature type="domain" description="Glycerol-3-phosphate dehydrogenase NAD-dependent C-terminal" evidence="11">
    <location>
        <begin position="216"/>
        <end position="368"/>
    </location>
</feature>
<name>A0A5E8BYM4_9ASCO</name>
<sequence length="382" mass="42511">MSTFITKAASRPFRVCVVGSGNWGTTVAKIVCENTQIYTDLFEPKVNMWVHEEEIDGRKLTEIINTEHENVKYLPGIRLPGNLHAVPNLLDAVRDSNIIVFNIPHQFLRSVCAQLKGYVHPHTRAISCLKGLDVSANKITTLPAYISEHLGIHCGALSGANLAPEIAQEKFSETTVAYRYPSTQEWKPEDESQDVTKDDLRKLFHRPYFHVNVIDDITGVCLAGALKNVVAIAAGFVDGRGWGENAKAAIMRRGLLEMVQFGQTFFKGGDPRTYTEESAGVADLITSCAGGRNHRVGRAYGKLTKEDPTITKTLQDLERELLNGQSAQGILTAVEVYKFLKTQDALEQFPLMTATYRIAFEGESIDELPKILEQVEKKKYKL</sequence>
<dbReference type="InterPro" id="IPR006109">
    <property type="entry name" value="G3P_DH_NAD-dep_C"/>
</dbReference>
<keyword evidence="13" id="KW-1185">Reference proteome</keyword>
<comment type="catalytic activity">
    <reaction evidence="4 9">
        <text>sn-glycerol 3-phosphate + NAD(+) = dihydroxyacetone phosphate + NADH + H(+)</text>
        <dbReference type="Rhea" id="RHEA:11092"/>
        <dbReference type="ChEBI" id="CHEBI:15378"/>
        <dbReference type="ChEBI" id="CHEBI:57540"/>
        <dbReference type="ChEBI" id="CHEBI:57597"/>
        <dbReference type="ChEBI" id="CHEBI:57642"/>
        <dbReference type="ChEBI" id="CHEBI:57945"/>
        <dbReference type="EC" id="1.1.1.8"/>
    </reaction>
</comment>
<keyword evidence="2 8" id="KW-0560">Oxidoreductase</keyword>
<dbReference type="GeneID" id="43582609"/>
<dbReference type="GO" id="GO:0042803">
    <property type="term" value="F:protein homodimerization activity"/>
    <property type="evidence" value="ECO:0007669"/>
    <property type="project" value="InterPro"/>
</dbReference>
<feature type="binding site" evidence="7">
    <location>
        <position position="163"/>
    </location>
    <ligand>
        <name>NAD(+)</name>
        <dbReference type="ChEBI" id="CHEBI:57540"/>
    </ligand>
</feature>
<dbReference type="InterPro" id="IPR008927">
    <property type="entry name" value="6-PGluconate_DH-like_C_sf"/>
</dbReference>
<dbReference type="InterPro" id="IPR017751">
    <property type="entry name" value="G3P_DH_NAD-dep_euk"/>
</dbReference>
<dbReference type="FunFam" id="1.10.1040.10:FF:000004">
    <property type="entry name" value="Glycerol-3-phosphate dehydrogenase [NAD(+)]"/>
    <property type="match status" value="1"/>
</dbReference>
<dbReference type="EC" id="1.1.1.8" evidence="9"/>
<dbReference type="InterPro" id="IPR011128">
    <property type="entry name" value="G3P_DH_NAD-dep_N"/>
</dbReference>
<evidence type="ECO:0000256" key="2">
    <source>
        <dbReference type="ARBA" id="ARBA00023002"/>
    </source>
</evidence>
<dbReference type="RefSeq" id="XP_031854400.1">
    <property type="nucleotide sequence ID" value="XM_031998509.1"/>
</dbReference>
<feature type="binding site" evidence="7">
    <location>
        <position position="292"/>
    </location>
    <ligand>
        <name>NAD(+)</name>
        <dbReference type="ChEBI" id="CHEBI:57540"/>
    </ligand>
</feature>
<keyword evidence="3 7" id="KW-0520">NAD</keyword>
<dbReference type="GO" id="GO:0141152">
    <property type="term" value="F:glycerol-3-phosphate dehydrogenase (NAD+) activity"/>
    <property type="evidence" value="ECO:0007669"/>
    <property type="project" value="UniProtKB-UniRule"/>
</dbReference>
<dbReference type="EMBL" id="CABVLU010000003">
    <property type="protein sequence ID" value="VVT53875.1"/>
    <property type="molecule type" value="Genomic_DNA"/>
</dbReference>
<dbReference type="OrthoDB" id="10263760at2759"/>
<dbReference type="PIRSF" id="PIRSF000114">
    <property type="entry name" value="Glycerol-3-P_dh"/>
    <property type="match status" value="1"/>
</dbReference>
<evidence type="ECO:0000259" key="11">
    <source>
        <dbReference type="Pfam" id="PF07479"/>
    </source>
</evidence>
<dbReference type="NCBIfam" id="TIGR03376">
    <property type="entry name" value="glycerol3P_DH"/>
    <property type="match status" value="1"/>
</dbReference>
<protein>
    <recommendedName>
        <fullName evidence="9">Glycerol-3-phosphate dehydrogenase [NAD(+)]</fullName>
        <ecNumber evidence="9">1.1.1.8</ecNumber>
    </recommendedName>
</protein>
<dbReference type="GO" id="GO:0051287">
    <property type="term" value="F:NAD binding"/>
    <property type="evidence" value="ECO:0007669"/>
    <property type="project" value="UniProtKB-UniRule"/>
</dbReference>
<feature type="binding site" evidence="7">
    <location>
        <position position="328"/>
    </location>
    <ligand>
        <name>NAD(+)</name>
        <dbReference type="ChEBI" id="CHEBI:57540"/>
    </ligand>
</feature>
<evidence type="ECO:0000313" key="13">
    <source>
        <dbReference type="Proteomes" id="UP000398389"/>
    </source>
</evidence>
<dbReference type="Pfam" id="PF07479">
    <property type="entry name" value="NAD_Gly3P_dh_C"/>
    <property type="match status" value="1"/>
</dbReference>
<organism evidence="12 13">
    <name type="scientific">Magnusiomyces paraingens</name>
    <dbReference type="NCBI Taxonomy" id="2606893"/>
    <lineage>
        <taxon>Eukaryota</taxon>
        <taxon>Fungi</taxon>
        <taxon>Dikarya</taxon>
        <taxon>Ascomycota</taxon>
        <taxon>Saccharomycotina</taxon>
        <taxon>Dipodascomycetes</taxon>
        <taxon>Dipodascales</taxon>
        <taxon>Dipodascaceae</taxon>
        <taxon>Magnusiomyces</taxon>
    </lineage>
</organism>
<gene>
    <name evidence="12" type="ORF">SAPINGB_P003794</name>
</gene>
<feature type="binding site" evidence="7">
    <location>
        <position position="107"/>
    </location>
    <ligand>
        <name>NAD(+)</name>
        <dbReference type="ChEBI" id="CHEBI:57540"/>
    </ligand>
</feature>
<dbReference type="SUPFAM" id="SSF48179">
    <property type="entry name" value="6-phosphogluconate dehydrogenase C-terminal domain-like"/>
    <property type="match status" value="1"/>
</dbReference>
<evidence type="ECO:0000256" key="7">
    <source>
        <dbReference type="PIRSR" id="PIRSR000114-3"/>
    </source>
</evidence>
<feature type="binding site" evidence="7">
    <location>
        <begin position="19"/>
        <end position="24"/>
    </location>
    <ligand>
        <name>NAD(+)</name>
        <dbReference type="ChEBI" id="CHEBI:57540"/>
    </ligand>
</feature>
<dbReference type="Gene3D" id="3.40.50.720">
    <property type="entry name" value="NAD(P)-binding Rossmann-like Domain"/>
    <property type="match status" value="1"/>
</dbReference>
<comment type="similarity">
    <text evidence="1 8">Belongs to the NAD-dependent glycerol-3-phosphate dehydrogenase family.</text>
</comment>
<accession>A0A5E8BYM4</accession>
<evidence type="ECO:0000256" key="6">
    <source>
        <dbReference type="PIRSR" id="PIRSR000114-2"/>
    </source>
</evidence>
<dbReference type="GO" id="GO:0005634">
    <property type="term" value="C:nucleus"/>
    <property type="evidence" value="ECO:0007669"/>
    <property type="project" value="TreeGrafter"/>
</dbReference>
<evidence type="ECO:0000256" key="1">
    <source>
        <dbReference type="ARBA" id="ARBA00011009"/>
    </source>
</evidence>
<dbReference type="InterPro" id="IPR006168">
    <property type="entry name" value="G3P_DH_NAD-dep"/>
</dbReference>
<feature type="active site" description="Proton acceptor" evidence="5">
    <location>
        <position position="227"/>
    </location>
</feature>
<dbReference type="InterPro" id="IPR013328">
    <property type="entry name" value="6PGD_dom2"/>
</dbReference>
<dbReference type="PRINTS" id="PR00077">
    <property type="entry name" value="GPDHDRGNASE"/>
</dbReference>
<dbReference type="PANTHER" id="PTHR11728:SF8">
    <property type="entry name" value="GLYCEROL-3-PHOSPHATE DEHYDROGENASE [NAD(+)]-RELATED"/>
    <property type="match status" value="1"/>
</dbReference>
<dbReference type="GO" id="GO:0005829">
    <property type="term" value="C:cytosol"/>
    <property type="evidence" value="ECO:0007669"/>
    <property type="project" value="TreeGrafter"/>
</dbReference>
<dbReference type="SUPFAM" id="SSF51735">
    <property type="entry name" value="NAD(P)-binding Rossmann-fold domains"/>
    <property type="match status" value="1"/>
</dbReference>
<evidence type="ECO:0000256" key="4">
    <source>
        <dbReference type="ARBA" id="ARBA00048683"/>
    </source>
</evidence>
<dbReference type="Pfam" id="PF01210">
    <property type="entry name" value="NAD_Gly3P_dh_N"/>
    <property type="match status" value="1"/>
</dbReference>
<evidence type="ECO:0000256" key="9">
    <source>
        <dbReference type="RuleBase" id="RU361243"/>
    </source>
</evidence>
<evidence type="ECO:0000313" key="12">
    <source>
        <dbReference type="EMBL" id="VVT53875.1"/>
    </source>
</evidence>
<feature type="domain" description="Glycerol-3-phosphate dehydrogenase NAD-dependent N-terminal" evidence="10">
    <location>
        <begin position="15"/>
        <end position="179"/>
    </location>
</feature>
<reference evidence="12 13" key="1">
    <citation type="submission" date="2019-09" db="EMBL/GenBank/DDBJ databases">
        <authorList>
            <person name="Brejova B."/>
        </authorList>
    </citation>
    <scope>NUCLEOTIDE SEQUENCE [LARGE SCALE GENOMIC DNA]</scope>
</reference>
<evidence type="ECO:0000259" key="10">
    <source>
        <dbReference type="Pfam" id="PF01210"/>
    </source>
</evidence>
<dbReference type="PROSITE" id="PS00957">
    <property type="entry name" value="NAD_G3PDH"/>
    <property type="match status" value="1"/>
</dbReference>